<dbReference type="EMBL" id="JAAFYZ010000095">
    <property type="protein sequence ID" value="MBS2550209.1"/>
    <property type="molecule type" value="Genomic_DNA"/>
</dbReference>
<feature type="chain" id="PRO_5047094429" description="Peptidase A4 family protein" evidence="1">
    <location>
        <begin position="38"/>
        <end position="283"/>
    </location>
</feature>
<dbReference type="InterPro" id="IPR000250">
    <property type="entry name" value="Peptidase_G1"/>
</dbReference>
<dbReference type="SUPFAM" id="SSF49899">
    <property type="entry name" value="Concanavalin A-like lectins/glucanases"/>
    <property type="match status" value="1"/>
</dbReference>
<dbReference type="Pfam" id="PF01828">
    <property type="entry name" value="Peptidase_A4"/>
    <property type="match status" value="1"/>
</dbReference>
<comment type="caution">
    <text evidence="2">The sequence shown here is derived from an EMBL/GenBank/DDBJ whole genome shotgun (WGS) entry which is preliminary data.</text>
</comment>
<evidence type="ECO:0000256" key="1">
    <source>
        <dbReference type="SAM" id="SignalP"/>
    </source>
</evidence>
<keyword evidence="1" id="KW-0732">Signal</keyword>
<evidence type="ECO:0000313" key="2">
    <source>
        <dbReference type="EMBL" id="MBS2550209.1"/>
    </source>
</evidence>
<dbReference type="RefSeq" id="WP_212012534.1">
    <property type="nucleotide sequence ID" value="NZ_JAAFYZ010000095.1"/>
</dbReference>
<protein>
    <recommendedName>
        <fullName evidence="4">Peptidase A4 family protein</fullName>
    </recommendedName>
</protein>
<dbReference type="CDD" id="cd13426">
    <property type="entry name" value="Peptidase_G1"/>
    <property type="match status" value="1"/>
</dbReference>
<evidence type="ECO:0000313" key="3">
    <source>
        <dbReference type="Proteomes" id="UP000730482"/>
    </source>
</evidence>
<proteinExistence type="predicted"/>
<dbReference type="InterPro" id="IPR013320">
    <property type="entry name" value="ConA-like_dom_sf"/>
</dbReference>
<dbReference type="InterPro" id="IPR038656">
    <property type="entry name" value="Peptidase_G1_sf"/>
</dbReference>
<accession>A0ABS5KW10</accession>
<dbReference type="Gene3D" id="2.60.120.700">
    <property type="entry name" value="Peptidase G1"/>
    <property type="match status" value="1"/>
</dbReference>
<evidence type="ECO:0008006" key="4">
    <source>
        <dbReference type="Google" id="ProtNLM"/>
    </source>
</evidence>
<keyword evidence="3" id="KW-1185">Reference proteome</keyword>
<gene>
    <name evidence="2" type="ORF">KGQ19_25405</name>
</gene>
<name>A0ABS5KW10_9ACTN</name>
<dbReference type="Proteomes" id="UP000730482">
    <property type="component" value="Unassembled WGS sequence"/>
</dbReference>
<sequence>MSSSSFRKRGFGATGVAVAVVAVGTLAVGAAAGSANAAAPAGRPAAHPAAHQPVWAAGPVLPNATSAVVHSHSGARPFANTSTQNWSGYVGTSGGYTSVESTWVEPAVDCSKGDGWVLLWVGLDGDGSPSVEQTGTGALCSAGQPSYATWWETFTNPIQFYKDPIKVGDKFDAKVTFKGNAQYELTLTNETEGWIEDHLETAASGAANASAEVVAETPTTIFNQLTPLPDFGTATFTGSQVNGQPIGAANPTAIDMARNGDTLATAGPLSNGTDFTETWLANN</sequence>
<feature type="signal peptide" evidence="1">
    <location>
        <begin position="1"/>
        <end position="37"/>
    </location>
</feature>
<reference evidence="2 3" key="1">
    <citation type="submission" date="2020-02" db="EMBL/GenBank/DDBJ databases">
        <title>Acidophilic actinobacteria isolated from forest soil.</title>
        <authorList>
            <person name="Golinska P."/>
        </authorList>
    </citation>
    <scope>NUCLEOTIDE SEQUENCE [LARGE SCALE GENOMIC DNA]</scope>
    <source>
        <strain evidence="2 3">NL8</strain>
    </source>
</reference>
<organism evidence="2 3">
    <name type="scientific">Catenulispora pinistramenti</name>
    <dbReference type="NCBI Taxonomy" id="2705254"/>
    <lineage>
        <taxon>Bacteria</taxon>
        <taxon>Bacillati</taxon>
        <taxon>Actinomycetota</taxon>
        <taxon>Actinomycetes</taxon>
        <taxon>Catenulisporales</taxon>
        <taxon>Catenulisporaceae</taxon>
        <taxon>Catenulispora</taxon>
    </lineage>
</organism>